<name>A0A1L0ALN1_9GAMM</name>
<evidence type="ECO:0000313" key="2">
    <source>
        <dbReference type="EMBL" id="SGZ18462.1"/>
    </source>
</evidence>
<dbReference type="InterPro" id="IPR029149">
    <property type="entry name" value="Creatin/AminoP/Spt16_N"/>
</dbReference>
<evidence type="ECO:0000259" key="1">
    <source>
        <dbReference type="Pfam" id="PF01321"/>
    </source>
</evidence>
<reference evidence="2 3" key="1">
    <citation type="submission" date="2016-11" db="EMBL/GenBank/DDBJ databases">
        <authorList>
            <person name="Jaros S."/>
            <person name="Januszkiewicz K."/>
            <person name="Wedrychowicz H."/>
        </authorList>
    </citation>
    <scope>NUCLEOTIDE SEQUENCE [LARGE SCALE GENOMIC DNA]</scope>
    <source>
        <strain evidence="2">NVI 5450</strain>
    </source>
</reference>
<protein>
    <submittedName>
        <fullName evidence="2">Putative metal-dependent dipeptidase</fullName>
    </submittedName>
</protein>
<dbReference type="InterPro" id="IPR000587">
    <property type="entry name" value="Creatinase_N"/>
</dbReference>
<dbReference type="AlphaFoldDB" id="A0A1L0ALN1"/>
<proteinExistence type="predicted"/>
<dbReference type="Proteomes" id="UP000183794">
    <property type="component" value="Unassembled WGS sequence"/>
</dbReference>
<dbReference type="EMBL" id="FPLD01000135">
    <property type="protein sequence ID" value="SGZ18462.1"/>
    <property type="molecule type" value="Genomic_DNA"/>
</dbReference>
<dbReference type="SUPFAM" id="SSF53092">
    <property type="entry name" value="Creatinase/prolidase N-terminal domain"/>
    <property type="match status" value="1"/>
</dbReference>
<sequence length="144" mass="15790">MTIGIGGSTAELELAKLADMTADVKAISLQEFNERIESAQAIMQREGIKAVYLNAGTNLYYFTGMRWGAGERMVGAILPAQGELQFIAPHFEQDTINEFMQVQAPLHCWHEHESPAQLFGDILAKLDIADGTVGIDEATAFFNV</sequence>
<dbReference type="PANTHER" id="PTHR46112">
    <property type="entry name" value="AMINOPEPTIDASE"/>
    <property type="match status" value="1"/>
</dbReference>
<evidence type="ECO:0000313" key="3">
    <source>
        <dbReference type="Proteomes" id="UP000183794"/>
    </source>
</evidence>
<dbReference type="Pfam" id="PF01321">
    <property type="entry name" value="Creatinase_N"/>
    <property type="match status" value="1"/>
</dbReference>
<dbReference type="PANTHER" id="PTHR46112:SF3">
    <property type="entry name" value="AMINOPEPTIDASE YPDF"/>
    <property type="match status" value="1"/>
</dbReference>
<dbReference type="InterPro" id="IPR050659">
    <property type="entry name" value="Peptidase_M24B"/>
</dbReference>
<feature type="domain" description="Creatinase N-terminal" evidence="1">
    <location>
        <begin position="35"/>
        <end position="139"/>
    </location>
</feature>
<gene>
    <name evidence="2" type="ORF">NVI5450_4650</name>
</gene>
<accession>A0A1L0ALN1</accession>
<organism evidence="2 3">
    <name type="scientific">Moritella viscosa</name>
    <dbReference type="NCBI Taxonomy" id="80854"/>
    <lineage>
        <taxon>Bacteria</taxon>
        <taxon>Pseudomonadati</taxon>
        <taxon>Pseudomonadota</taxon>
        <taxon>Gammaproteobacteria</taxon>
        <taxon>Alteromonadales</taxon>
        <taxon>Moritellaceae</taxon>
        <taxon>Moritella</taxon>
    </lineage>
</organism>
<dbReference type="Gene3D" id="3.40.350.10">
    <property type="entry name" value="Creatinase/prolidase N-terminal domain"/>
    <property type="match status" value="1"/>
</dbReference>